<dbReference type="Gene3D" id="2.60.120.10">
    <property type="entry name" value="Jelly Rolls"/>
    <property type="match status" value="1"/>
</dbReference>
<evidence type="ECO:0000313" key="3">
    <source>
        <dbReference type="Proteomes" id="UP000612362"/>
    </source>
</evidence>
<dbReference type="Pfam" id="PF07883">
    <property type="entry name" value="Cupin_2"/>
    <property type="match status" value="1"/>
</dbReference>
<dbReference type="CDD" id="cd02210">
    <property type="entry name" value="cupin_BLR2406-like"/>
    <property type="match status" value="1"/>
</dbReference>
<dbReference type="AlphaFoldDB" id="A0A8J3MX60"/>
<dbReference type="GO" id="GO:0016853">
    <property type="term" value="F:isomerase activity"/>
    <property type="evidence" value="ECO:0007669"/>
    <property type="project" value="UniProtKB-KW"/>
</dbReference>
<feature type="domain" description="Cupin type-2" evidence="1">
    <location>
        <begin position="55"/>
        <end position="124"/>
    </location>
</feature>
<name>A0A8J3MX60_9CHLR</name>
<dbReference type="InterPro" id="IPR052535">
    <property type="entry name" value="Bacilysin_H2HPP_isomerase"/>
</dbReference>
<accession>A0A8J3MX60</accession>
<dbReference type="PANTHER" id="PTHR40112">
    <property type="entry name" value="H2HPP ISOMERASE"/>
    <property type="match status" value="1"/>
</dbReference>
<evidence type="ECO:0000313" key="2">
    <source>
        <dbReference type="EMBL" id="GHO51100.1"/>
    </source>
</evidence>
<dbReference type="Proteomes" id="UP000612362">
    <property type="component" value="Unassembled WGS sequence"/>
</dbReference>
<evidence type="ECO:0000259" key="1">
    <source>
        <dbReference type="Pfam" id="PF07883"/>
    </source>
</evidence>
<dbReference type="SUPFAM" id="SSF51182">
    <property type="entry name" value="RmlC-like cupins"/>
    <property type="match status" value="1"/>
</dbReference>
<organism evidence="2 3">
    <name type="scientific">Ktedonospora formicarum</name>
    <dbReference type="NCBI Taxonomy" id="2778364"/>
    <lineage>
        <taxon>Bacteria</taxon>
        <taxon>Bacillati</taxon>
        <taxon>Chloroflexota</taxon>
        <taxon>Ktedonobacteria</taxon>
        <taxon>Ktedonobacterales</taxon>
        <taxon>Ktedonobacteraceae</taxon>
        <taxon>Ktedonospora</taxon>
    </lineage>
</organism>
<proteinExistence type="predicted"/>
<sequence>MSSQSNKHSSWEWAVRVVKPNQFDSNTPQTEGMRRVSAISKQLADTKGIWAGVTTVEAHVGTGKHHHGEQETVIYVATGSVQMAWGDNLEFQTDAEGGDFIYVPPFVPHKEINAGDIPSQWIIVRTGQEPIVVNLEPMDSDQQAINDSLHGLK</sequence>
<dbReference type="EMBL" id="BNJF01000010">
    <property type="protein sequence ID" value="GHO51100.1"/>
    <property type="molecule type" value="Genomic_DNA"/>
</dbReference>
<dbReference type="InterPro" id="IPR011051">
    <property type="entry name" value="RmlC_Cupin_sf"/>
</dbReference>
<comment type="caution">
    <text evidence="2">The sequence shown here is derived from an EMBL/GenBank/DDBJ whole genome shotgun (WGS) entry which is preliminary data.</text>
</comment>
<dbReference type="RefSeq" id="WP_220200045.1">
    <property type="nucleotide sequence ID" value="NZ_BNJF01000010.1"/>
</dbReference>
<reference evidence="2" key="1">
    <citation type="submission" date="2020-10" db="EMBL/GenBank/DDBJ databases">
        <title>Taxonomic study of unclassified bacteria belonging to the class Ktedonobacteria.</title>
        <authorList>
            <person name="Yabe S."/>
            <person name="Wang C.M."/>
            <person name="Zheng Y."/>
            <person name="Sakai Y."/>
            <person name="Cavaletti L."/>
            <person name="Monciardini P."/>
            <person name="Donadio S."/>
        </authorList>
    </citation>
    <scope>NUCLEOTIDE SEQUENCE</scope>
    <source>
        <strain evidence="2">SOSP1-1</strain>
    </source>
</reference>
<dbReference type="InterPro" id="IPR013096">
    <property type="entry name" value="Cupin_2"/>
</dbReference>
<gene>
    <name evidence="2" type="ORF">KSX_92630</name>
</gene>
<dbReference type="InterPro" id="IPR014710">
    <property type="entry name" value="RmlC-like_jellyroll"/>
</dbReference>
<protein>
    <submittedName>
        <fullName evidence="2">Mannose-6-phosphate isomerase</fullName>
    </submittedName>
</protein>
<keyword evidence="3" id="KW-1185">Reference proteome</keyword>
<dbReference type="PANTHER" id="PTHR40112:SF1">
    <property type="entry name" value="H2HPP ISOMERASE"/>
    <property type="match status" value="1"/>
</dbReference>
<keyword evidence="2" id="KW-0413">Isomerase</keyword>